<dbReference type="GO" id="GO:0043565">
    <property type="term" value="F:sequence-specific DNA binding"/>
    <property type="evidence" value="ECO:0007669"/>
    <property type="project" value="InterPro"/>
</dbReference>
<evidence type="ECO:0000259" key="4">
    <source>
        <dbReference type="PROSITE" id="PS50956"/>
    </source>
</evidence>
<proteinExistence type="predicted"/>
<evidence type="ECO:0000313" key="6">
    <source>
        <dbReference type="Proteomes" id="UP000004198"/>
    </source>
</evidence>
<evidence type="ECO:0000313" key="5">
    <source>
        <dbReference type="EMBL" id="EET88747.1"/>
    </source>
</evidence>
<dbReference type="InterPro" id="IPR011008">
    <property type="entry name" value="Dimeric_a/b-barrel"/>
</dbReference>
<dbReference type="InterPro" id="IPR011991">
    <property type="entry name" value="ArsR-like_HTH"/>
</dbReference>
<dbReference type="GO" id="GO:0043200">
    <property type="term" value="P:response to amino acid"/>
    <property type="evidence" value="ECO:0007669"/>
    <property type="project" value="TreeGrafter"/>
</dbReference>
<accession>C6PPL7</accession>
<dbReference type="InterPro" id="IPR019888">
    <property type="entry name" value="Tscrpt_reg_AsnC-like"/>
</dbReference>
<dbReference type="SMART" id="SM00344">
    <property type="entry name" value="HTH_ASNC"/>
    <property type="match status" value="1"/>
</dbReference>
<evidence type="ECO:0000256" key="3">
    <source>
        <dbReference type="ARBA" id="ARBA00023163"/>
    </source>
</evidence>
<dbReference type="Gene3D" id="3.30.70.920">
    <property type="match status" value="1"/>
</dbReference>
<dbReference type="Pfam" id="PF01037">
    <property type="entry name" value="AsnC_trans_reg"/>
    <property type="match status" value="1"/>
</dbReference>
<dbReference type="InterPro" id="IPR036388">
    <property type="entry name" value="WH-like_DNA-bd_sf"/>
</dbReference>
<dbReference type="eggNOG" id="COG1522">
    <property type="taxonomic scope" value="Bacteria"/>
</dbReference>
<dbReference type="PATRIC" id="fig|536227.13.peg.1233"/>
<dbReference type="PANTHER" id="PTHR30154:SF53">
    <property type="entry name" value="HTH-TYPE TRANSCRIPTIONAL REGULATOR LRPC"/>
    <property type="match status" value="1"/>
</dbReference>
<dbReference type="PRINTS" id="PR00033">
    <property type="entry name" value="HTHASNC"/>
</dbReference>
<name>C6PPL7_9CLOT</name>
<dbReference type="PANTHER" id="PTHR30154">
    <property type="entry name" value="LEUCINE-RESPONSIVE REGULATORY PROTEIN"/>
    <property type="match status" value="1"/>
</dbReference>
<dbReference type="FunFam" id="1.10.10.10:FF:000186">
    <property type="entry name" value="AsnC family transcriptional regulator"/>
    <property type="match status" value="1"/>
</dbReference>
<dbReference type="InterPro" id="IPR019885">
    <property type="entry name" value="Tscrpt_reg_HTH_AsnC-type_CS"/>
</dbReference>
<dbReference type="RefSeq" id="WP_007059619.1">
    <property type="nucleotide sequence ID" value="NZ_ACVI01000008.1"/>
</dbReference>
<dbReference type="OrthoDB" id="66249at2"/>
<evidence type="ECO:0000256" key="1">
    <source>
        <dbReference type="ARBA" id="ARBA00023015"/>
    </source>
</evidence>
<feature type="domain" description="HTH asnC-type" evidence="4">
    <location>
        <begin position="3"/>
        <end position="64"/>
    </location>
</feature>
<dbReference type="InterPro" id="IPR019887">
    <property type="entry name" value="Tscrpt_reg_AsnC/Lrp_C"/>
</dbReference>
<keyword evidence="1" id="KW-0805">Transcription regulation</keyword>
<dbReference type="AlphaFoldDB" id="C6PPL7"/>
<organism evidence="5 6">
    <name type="scientific">Clostridium carboxidivorans P7</name>
    <dbReference type="NCBI Taxonomy" id="536227"/>
    <lineage>
        <taxon>Bacteria</taxon>
        <taxon>Bacillati</taxon>
        <taxon>Bacillota</taxon>
        <taxon>Clostridia</taxon>
        <taxon>Eubacteriales</taxon>
        <taxon>Clostridiaceae</taxon>
        <taxon>Clostridium</taxon>
    </lineage>
</organism>
<keyword evidence="3" id="KW-0804">Transcription</keyword>
<dbReference type="PROSITE" id="PS50956">
    <property type="entry name" value="HTH_ASNC_2"/>
    <property type="match status" value="1"/>
</dbReference>
<dbReference type="Proteomes" id="UP000004198">
    <property type="component" value="Unassembled WGS sequence"/>
</dbReference>
<dbReference type="SUPFAM" id="SSF46785">
    <property type="entry name" value="Winged helix' DNA-binding domain"/>
    <property type="match status" value="1"/>
</dbReference>
<dbReference type="GO" id="GO:0005829">
    <property type="term" value="C:cytosol"/>
    <property type="evidence" value="ECO:0007669"/>
    <property type="project" value="TreeGrafter"/>
</dbReference>
<dbReference type="SUPFAM" id="SSF54909">
    <property type="entry name" value="Dimeric alpha+beta barrel"/>
    <property type="match status" value="1"/>
</dbReference>
<dbReference type="STRING" id="536227.Ccar_05840"/>
<dbReference type="EMBL" id="ACVI01000008">
    <property type="protein sequence ID" value="EET88747.1"/>
    <property type="molecule type" value="Genomic_DNA"/>
</dbReference>
<keyword evidence="6" id="KW-1185">Reference proteome</keyword>
<keyword evidence="2" id="KW-0238">DNA-binding</keyword>
<sequence length="153" mass="17675">MKMDNTDIKILMELQKDSRLSIRELSKRINLSPPSVTERIRKLEDSGVIEGYTIKINEKALDMSIQCIIQIDLKNSKFDKFKEFIYNHPRVIFCYRIAGHSCILVKLSTKSILEIEKFVDEVSTLDATTSTNIIFSEVPINKSVGKFFSFFED</sequence>
<dbReference type="CDD" id="cd00090">
    <property type="entry name" value="HTH_ARSR"/>
    <property type="match status" value="1"/>
</dbReference>
<evidence type="ECO:0000256" key="2">
    <source>
        <dbReference type="ARBA" id="ARBA00023125"/>
    </source>
</evidence>
<gene>
    <name evidence="5" type="ORF">CcarbDRAFT_0734</name>
</gene>
<dbReference type="PROSITE" id="PS00519">
    <property type="entry name" value="HTH_ASNC_1"/>
    <property type="match status" value="1"/>
</dbReference>
<dbReference type="KEGG" id="cck:Ccar_05840"/>
<dbReference type="InterPro" id="IPR000485">
    <property type="entry name" value="AsnC-type_HTH_dom"/>
</dbReference>
<dbReference type="InterPro" id="IPR036390">
    <property type="entry name" value="WH_DNA-bd_sf"/>
</dbReference>
<dbReference type="Gene3D" id="1.10.10.10">
    <property type="entry name" value="Winged helix-like DNA-binding domain superfamily/Winged helix DNA-binding domain"/>
    <property type="match status" value="1"/>
</dbReference>
<reference evidence="5 6" key="1">
    <citation type="submission" date="2009-06" db="EMBL/GenBank/DDBJ databases">
        <title>The draft genome of Clostridium carboxidivorans P7.</title>
        <authorList>
            <consortium name="US DOE Joint Genome Institute (JGI-PGF)"/>
            <person name="Lucas S."/>
            <person name="Copeland A."/>
            <person name="Lapidus A."/>
            <person name="Glavina del Rio T."/>
            <person name="Tice H."/>
            <person name="Bruce D."/>
            <person name="Goodwin L."/>
            <person name="Pitluck S."/>
            <person name="Larimer F."/>
            <person name="Land M.L."/>
            <person name="Hauser L."/>
            <person name="Hemme C.L."/>
        </authorList>
    </citation>
    <scope>NUCLEOTIDE SEQUENCE [LARGE SCALE GENOMIC DNA]</scope>
    <source>
        <strain evidence="5 6">P7</strain>
    </source>
</reference>
<comment type="caution">
    <text evidence="5">The sequence shown here is derived from an EMBL/GenBank/DDBJ whole genome shotgun (WGS) entry which is preliminary data.</text>
</comment>
<dbReference type="Pfam" id="PF13412">
    <property type="entry name" value="HTH_24"/>
    <property type="match status" value="1"/>
</dbReference>
<protein>
    <submittedName>
        <fullName evidence="5">Transcriptional regulator, AsnC family</fullName>
    </submittedName>
</protein>